<proteinExistence type="predicted"/>
<dbReference type="GO" id="GO:0003690">
    <property type="term" value="F:double-stranded DNA binding"/>
    <property type="evidence" value="ECO:0007669"/>
    <property type="project" value="InterPro"/>
</dbReference>
<feature type="compositionally biased region" description="Basic and acidic residues" evidence="1">
    <location>
        <begin position="167"/>
        <end position="185"/>
    </location>
</feature>
<dbReference type="GO" id="GO:0042023">
    <property type="term" value="P:DNA endoreduplication"/>
    <property type="evidence" value="ECO:0007669"/>
    <property type="project" value="InterPro"/>
</dbReference>
<dbReference type="PANTHER" id="PTHR34810:SF1">
    <property type="entry name" value="DNA-BINDING PROTEIN BIN4"/>
    <property type="match status" value="1"/>
</dbReference>
<dbReference type="AlphaFoldDB" id="A0AAE1VZ64"/>
<evidence type="ECO:0000313" key="3">
    <source>
        <dbReference type="Proteomes" id="UP001289374"/>
    </source>
</evidence>
<organism evidence="2 3">
    <name type="scientific">Sesamum angolense</name>
    <dbReference type="NCBI Taxonomy" id="2727404"/>
    <lineage>
        <taxon>Eukaryota</taxon>
        <taxon>Viridiplantae</taxon>
        <taxon>Streptophyta</taxon>
        <taxon>Embryophyta</taxon>
        <taxon>Tracheophyta</taxon>
        <taxon>Spermatophyta</taxon>
        <taxon>Magnoliopsida</taxon>
        <taxon>eudicotyledons</taxon>
        <taxon>Gunneridae</taxon>
        <taxon>Pentapetalae</taxon>
        <taxon>asterids</taxon>
        <taxon>lamiids</taxon>
        <taxon>Lamiales</taxon>
        <taxon>Pedaliaceae</taxon>
        <taxon>Sesamum</taxon>
    </lineage>
</organism>
<name>A0AAE1VZ64_9LAMI</name>
<comment type="caution">
    <text evidence="2">The sequence shown here is derived from an EMBL/GenBank/DDBJ whole genome shotgun (WGS) entry which is preliminary data.</text>
</comment>
<sequence length="502" mass="55735">MDVFTIVKLPSLFVCTEPPTQSAIELSSGSESPLDGSPAISDDDDAINLSKLFKKEAKQASDTNHKDYMTVAVVNKPVEGKSPKENDKVKPKPERKRQNEDESEREGKRVKRKDTNMISGTQKLGKSHEQSHSIWSLSSDSESSPDTQPVNNDKASKGELSANEEDLATKNIREIDNILVDHDGEPPMNRVSTVKSPMKNLEKEDEKTSKKKNTNISINGENDVKEDSSRKHPGLQGSSSRLPLLLSEKVQRSKALVECEGDSIDLSGDVGSVGRIVVSDDPSKNHEMFLDLKGMNHIQNNHSFIKDILCGKLGQSEAKIEAIMNDYIQLKPQSNVYEAETMVEGTLDGFSFDSEDENEKSIAQADQHEAAEEQPDGKSKRKPDKTSIPLVDCIVISISLAVPLCKNKGVQMYQVRHKNRVKRRTNIDTGKGNRMVEDEAVADVFPLRLSPTSGARNPPSILLILHYVNDFINFIIVMNWDAGTVMTLHHITTGREKQEIEI</sequence>
<feature type="region of interest" description="Disordered" evidence="1">
    <location>
        <begin position="74"/>
        <end position="241"/>
    </location>
</feature>
<reference evidence="2" key="2">
    <citation type="journal article" date="2024" name="Plant">
        <title>Genomic evolution and insights into agronomic trait innovations of Sesamum species.</title>
        <authorList>
            <person name="Miao H."/>
            <person name="Wang L."/>
            <person name="Qu L."/>
            <person name="Liu H."/>
            <person name="Sun Y."/>
            <person name="Le M."/>
            <person name="Wang Q."/>
            <person name="Wei S."/>
            <person name="Zheng Y."/>
            <person name="Lin W."/>
            <person name="Duan Y."/>
            <person name="Cao H."/>
            <person name="Xiong S."/>
            <person name="Wang X."/>
            <person name="Wei L."/>
            <person name="Li C."/>
            <person name="Ma Q."/>
            <person name="Ju M."/>
            <person name="Zhao R."/>
            <person name="Li G."/>
            <person name="Mu C."/>
            <person name="Tian Q."/>
            <person name="Mei H."/>
            <person name="Zhang T."/>
            <person name="Gao T."/>
            <person name="Zhang H."/>
        </authorList>
    </citation>
    <scope>NUCLEOTIDE SEQUENCE</scope>
    <source>
        <strain evidence="2">K16</strain>
    </source>
</reference>
<dbReference type="GO" id="GO:0005634">
    <property type="term" value="C:nucleus"/>
    <property type="evidence" value="ECO:0007669"/>
    <property type="project" value="TreeGrafter"/>
</dbReference>
<dbReference type="InterPro" id="IPR033246">
    <property type="entry name" value="BIN4"/>
</dbReference>
<dbReference type="GO" id="GO:0051276">
    <property type="term" value="P:chromosome organization"/>
    <property type="evidence" value="ECO:0007669"/>
    <property type="project" value="TreeGrafter"/>
</dbReference>
<evidence type="ECO:0000256" key="1">
    <source>
        <dbReference type="SAM" id="MobiDB-lite"/>
    </source>
</evidence>
<dbReference type="Proteomes" id="UP001289374">
    <property type="component" value="Unassembled WGS sequence"/>
</dbReference>
<keyword evidence="2" id="KW-0238">DNA-binding</keyword>
<feature type="region of interest" description="Disordered" evidence="1">
    <location>
        <begin position="23"/>
        <end position="43"/>
    </location>
</feature>
<dbReference type="EMBL" id="JACGWL010000958">
    <property type="protein sequence ID" value="KAK4381084.1"/>
    <property type="molecule type" value="Genomic_DNA"/>
</dbReference>
<protein>
    <submittedName>
        <fullName evidence="2">DNA-binding protein BIN4</fullName>
    </submittedName>
</protein>
<accession>A0AAE1VZ64</accession>
<keyword evidence="3" id="KW-1185">Reference proteome</keyword>
<gene>
    <name evidence="2" type="ORF">Sango_3001100</name>
</gene>
<reference evidence="2" key="1">
    <citation type="submission" date="2020-06" db="EMBL/GenBank/DDBJ databases">
        <authorList>
            <person name="Li T."/>
            <person name="Hu X."/>
            <person name="Zhang T."/>
            <person name="Song X."/>
            <person name="Zhang H."/>
            <person name="Dai N."/>
            <person name="Sheng W."/>
            <person name="Hou X."/>
            <person name="Wei L."/>
        </authorList>
    </citation>
    <scope>NUCLEOTIDE SEQUENCE</scope>
    <source>
        <strain evidence="2">K16</strain>
        <tissue evidence="2">Leaf</tissue>
    </source>
</reference>
<feature type="compositionally biased region" description="Basic and acidic residues" evidence="1">
    <location>
        <begin position="366"/>
        <end position="378"/>
    </location>
</feature>
<evidence type="ECO:0000313" key="2">
    <source>
        <dbReference type="EMBL" id="KAK4381084.1"/>
    </source>
</evidence>
<feature type="compositionally biased region" description="Basic and acidic residues" evidence="1">
    <location>
        <begin position="78"/>
        <end position="100"/>
    </location>
</feature>
<dbReference type="GO" id="GO:0009330">
    <property type="term" value="C:DNA topoisomerase type II (double strand cut, ATP-hydrolyzing) complex"/>
    <property type="evidence" value="ECO:0007669"/>
    <property type="project" value="InterPro"/>
</dbReference>
<feature type="region of interest" description="Disordered" evidence="1">
    <location>
        <begin position="349"/>
        <end position="385"/>
    </location>
</feature>
<dbReference type="PANTHER" id="PTHR34810">
    <property type="entry name" value="DNA-BINDING PROTEIN BIN4"/>
    <property type="match status" value="1"/>
</dbReference>
<feature type="compositionally biased region" description="Low complexity" evidence="1">
    <location>
        <begin position="132"/>
        <end position="144"/>
    </location>
</feature>